<feature type="chain" id="PRO_5014831125" evidence="1">
    <location>
        <begin position="20"/>
        <end position="87"/>
    </location>
</feature>
<accession>A0A2M4CAB8</accession>
<protein>
    <submittedName>
        <fullName evidence="2">Putative secreted protein</fullName>
    </submittedName>
</protein>
<evidence type="ECO:0000256" key="1">
    <source>
        <dbReference type="SAM" id="SignalP"/>
    </source>
</evidence>
<feature type="signal peptide" evidence="1">
    <location>
        <begin position="1"/>
        <end position="19"/>
    </location>
</feature>
<organism evidence="2">
    <name type="scientific">Anopheles marajoara</name>
    <dbReference type="NCBI Taxonomy" id="58244"/>
    <lineage>
        <taxon>Eukaryota</taxon>
        <taxon>Metazoa</taxon>
        <taxon>Ecdysozoa</taxon>
        <taxon>Arthropoda</taxon>
        <taxon>Hexapoda</taxon>
        <taxon>Insecta</taxon>
        <taxon>Pterygota</taxon>
        <taxon>Neoptera</taxon>
        <taxon>Endopterygota</taxon>
        <taxon>Diptera</taxon>
        <taxon>Nematocera</taxon>
        <taxon>Culicoidea</taxon>
        <taxon>Culicidae</taxon>
        <taxon>Anophelinae</taxon>
        <taxon>Anopheles</taxon>
    </lineage>
</organism>
<sequence>MIMMMMMVMMVMLTTMVCGRACGADKCVLCICEFLCALLAVAPSLSLSIERWNQRFGITLGQRKEESKTGRNSCIERFRAALTPSSA</sequence>
<name>A0A2M4CAB8_9DIPT</name>
<dbReference type="AlphaFoldDB" id="A0A2M4CAB8"/>
<proteinExistence type="predicted"/>
<keyword evidence="1" id="KW-0732">Signal</keyword>
<reference evidence="2" key="1">
    <citation type="submission" date="2018-01" db="EMBL/GenBank/DDBJ databases">
        <title>An insight into the sialome of Amazonian anophelines.</title>
        <authorList>
            <person name="Ribeiro J.M."/>
            <person name="Scarpassa V."/>
            <person name="Calvo E."/>
        </authorList>
    </citation>
    <scope>NUCLEOTIDE SEQUENCE</scope>
    <source>
        <tissue evidence="2">Salivary glands</tissue>
    </source>
</reference>
<dbReference type="EMBL" id="GGFJ01013126">
    <property type="protein sequence ID" value="MBW62267.1"/>
    <property type="molecule type" value="Transcribed_RNA"/>
</dbReference>
<evidence type="ECO:0000313" key="2">
    <source>
        <dbReference type="EMBL" id="MBW62267.1"/>
    </source>
</evidence>